<dbReference type="InterPro" id="IPR036390">
    <property type="entry name" value="WH_DNA-bd_sf"/>
</dbReference>
<dbReference type="Proteomes" id="UP000318053">
    <property type="component" value="Unassembled WGS sequence"/>
</dbReference>
<dbReference type="PANTHER" id="PTHR43537">
    <property type="entry name" value="TRANSCRIPTIONAL REGULATOR, GNTR FAMILY"/>
    <property type="match status" value="1"/>
</dbReference>
<comment type="caution">
    <text evidence="5">The sequence shown here is derived from an EMBL/GenBank/DDBJ whole genome shotgun (WGS) entry which is preliminary data.</text>
</comment>
<dbReference type="InterPro" id="IPR000524">
    <property type="entry name" value="Tscrpt_reg_HTH_GntR"/>
</dbReference>
<reference evidence="5 6" key="1">
    <citation type="submission" date="2019-02" db="EMBL/GenBank/DDBJ databases">
        <title>Deep-cultivation of Planctomycetes and their phenomic and genomic characterization uncovers novel biology.</title>
        <authorList>
            <person name="Wiegand S."/>
            <person name="Jogler M."/>
            <person name="Boedeker C."/>
            <person name="Pinto D."/>
            <person name="Vollmers J."/>
            <person name="Rivas-Marin E."/>
            <person name="Kohn T."/>
            <person name="Peeters S.H."/>
            <person name="Heuer A."/>
            <person name="Rast P."/>
            <person name="Oberbeckmann S."/>
            <person name="Bunk B."/>
            <person name="Jeske O."/>
            <person name="Meyerdierks A."/>
            <person name="Storesund J.E."/>
            <person name="Kallscheuer N."/>
            <person name="Luecker S."/>
            <person name="Lage O.M."/>
            <person name="Pohl T."/>
            <person name="Merkel B.J."/>
            <person name="Hornburger P."/>
            <person name="Mueller R.-W."/>
            <person name="Bruemmer F."/>
            <person name="Labrenz M."/>
            <person name="Spormann A.M."/>
            <person name="Op Den Camp H."/>
            <person name="Overmann J."/>
            <person name="Amann R."/>
            <person name="Jetten M.S.M."/>
            <person name="Mascher T."/>
            <person name="Medema M.H."/>
            <person name="Devos D.P."/>
            <person name="Kaster A.-K."/>
            <person name="Ovreas L."/>
            <person name="Rohde M."/>
            <person name="Galperin M.Y."/>
            <person name="Jogler C."/>
        </authorList>
    </citation>
    <scope>NUCLEOTIDE SEQUENCE [LARGE SCALE GENOMIC DNA]</scope>
    <source>
        <strain evidence="5 6">CA85</strain>
    </source>
</reference>
<keyword evidence="2" id="KW-0238">DNA-binding</keyword>
<dbReference type="RefSeq" id="WP_146392155.1">
    <property type="nucleotide sequence ID" value="NZ_SJPK01000007.1"/>
</dbReference>
<dbReference type="GO" id="GO:0003677">
    <property type="term" value="F:DNA binding"/>
    <property type="evidence" value="ECO:0007669"/>
    <property type="project" value="UniProtKB-KW"/>
</dbReference>
<dbReference type="SUPFAM" id="SSF48008">
    <property type="entry name" value="GntR ligand-binding domain-like"/>
    <property type="match status" value="1"/>
</dbReference>
<sequence length="233" mass="26489">MEPSLADVSYEFIRAKLANGDYSPGRRLVNRALAEQIGVSVIPVREAISRLVSEGLVEHVRGAGAYVRQVNRQELNNLYVLREALESCAAAEAAQHITEDQLDELDHILDRAKQTAKQICAQPKERSNRRQLDRWMDDEQQFHELLIEASRNPLLAKVVKDNRAIGSVFEIQRNDPRLLTGDVAKATCESKAELLAALRDRDAKRAKQLMSDQIQRGRRRFMDFLNQQGCKRS</sequence>
<dbReference type="OrthoDB" id="9781630at2"/>
<keyword evidence="1" id="KW-0805">Transcription regulation</keyword>
<evidence type="ECO:0000313" key="5">
    <source>
        <dbReference type="EMBL" id="TWT65322.1"/>
    </source>
</evidence>
<keyword evidence="6" id="KW-1185">Reference proteome</keyword>
<dbReference type="InterPro" id="IPR036388">
    <property type="entry name" value="WH-like_DNA-bd_sf"/>
</dbReference>
<evidence type="ECO:0000256" key="3">
    <source>
        <dbReference type="ARBA" id="ARBA00023163"/>
    </source>
</evidence>
<dbReference type="InterPro" id="IPR011711">
    <property type="entry name" value="GntR_C"/>
</dbReference>
<gene>
    <name evidence="5" type="primary">mcbR</name>
    <name evidence="5" type="ORF">CA85_32340</name>
</gene>
<organism evidence="5 6">
    <name type="scientific">Allorhodopirellula solitaria</name>
    <dbReference type="NCBI Taxonomy" id="2527987"/>
    <lineage>
        <taxon>Bacteria</taxon>
        <taxon>Pseudomonadati</taxon>
        <taxon>Planctomycetota</taxon>
        <taxon>Planctomycetia</taxon>
        <taxon>Pirellulales</taxon>
        <taxon>Pirellulaceae</taxon>
        <taxon>Allorhodopirellula</taxon>
    </lineage>
</organism>
<evidence type="ECO:0000259" key="4">
    <source>
        <dbReference type="PROSITE" id="PS50949"/>
    </source>
</evidence>
<dbReference type="SUPFAM" id="SSF46785">
    <property type="entry name" value="Winged helix' DNA-binding domain"/>
    <property type="match status" value="1"/>
</dbReference>
<dbReference type="Gene3D" id="1.10.10.10">
    <property type="entry name" value="Winged helix-like DNA-binding domain superfamily/Winged helix DNA-binding domain"/>
    <property type="match status" value="1"/>
</dbReference>
<dbReference type="CDD" id="cd07377">
    <property type="entry name" value="WHTH_GntR"/>
    <property type="match status" value="1"/>
</dbReference>
<dbReference type="SMART" id="SM00895">
    <property type="entry name" value="FCD"/>
    <property type="match status" value="1"/>
</dbReference>
<evidence type="ECO:0000313" key="6">
    <source>
        <dbReference type="Proteomes" id="UP000318053"/>
    </source>
</evidence>
<dbReference type="InterPro" id="IPR008920">
    <property type="entry name" value="TF_FadR/GntR_C"/>
</dbReference>
<dbReference type="GO" id="GO:0003700">
    <property type="term" value="F:DNA-binding transcription factor activity"/>
    <property type="evidence" value="ECO:0007669"/>
    <property type="project" value="InterPro"/>
</dbReference>
<dbReference type="EMBL" id="SJPK01000007">
    <property type="protein sequence ID" value="TWT65322.1"/>
    <property type="molecule type" value="Genomic_DNA"/>
</dbReference>
<evidence type="ECO:0000256" key="2">
    <source>
        <dbReference type="ARBA" id="ARBA00023125"/>
    </source>
</evidence>
<dbReference type="Pfam" id="PF07729">
    <property type="entry name" value="FCD"/>
    <property type="match status" value="1"/>
</dbReference>
<dbReference type="AlphaFoldDB" id="A0A5C5XUP8"/>
<name>A0A5C5XUP8_9BACT</name>
<dbReference type="SMART" id="SM00345">
    <property type="entry name" value="HTH_GNTR"/>
    <property type="match status" value="1"/>
</dbReference>
<proteinExistence type="predicted"/>
<feature type="domain" description="HTH gntR-type" evidence="4">
    <location>
        <begin position="3"/>
        <end position="70"/>
    </location>
</feature>
<evidence type="ECO:0000256" key="1">
    <source>
        <dbReference type="ARBA" id="ARBA00023015"/>
    </source>
</evidence>
<accession>A0A5C5XUP8</accession>
<dbReference type="Gene3D" id="1.20.120.530">
    <property type="entry name" value="GntR ligand-binding domain-like"/>
    <property type="match status" value="1"/>
</dbReference>
<dbReference type="PANTHER" id="PTHR43537:SF24">
    <property type="entry name" value="GLUCONATE OPERON TRANSCRIPTIONAL REPRESSOR"/>
    <property type="match status" value="1"/>
</dbReference>
<dbReference type="PROSITE" id="PS50949">
    <property type="entry name" value="HTH_GNTR"/>
    <property type="match status" value="1"/>
</dbReference>
<dbReference type="Pfam" id="PF00392">
    <property type="entry name" value="GntR"/>
    <property type="match status" value="1"/>
</dbReference>
<keyword evidence="3" id="KW-0804">Transcription</keyword>
<protein>
    <submittedName>
        <fullName evidence="5">HTH-type transcriptional regulator McbR</fullName>
    </submittedName>
</protein>